<accession>N6Z2L3</accession>
<dbReference type="AlphaFoldDB" id="N6Z2L3"/>
<dbReference type="Gene3D" id="3.60.130.10">
    <property type="entry name" value="Clavaminate synthase-like"/>
    <property type="match status" value="1"/>
</dbReference>
<dbReference type="GO" id="GO:0016706">
    <property type="term" value="F:2-oxoglutarate-dependent dioxygenase activity"/>
    <property type="evidence" value="ECO:0007669"/>
    <property type="project" value="UniProtKB-ARBA"/>
</dbReference>
<dbReference type="Proteomes" id="UP000013042">
    <property type="component" value="Unassembled WGS sequence"/>
</dbReference>
<proteinExistence type="predicted"/>
<gene>
    <name evidence="2" type="ORF">C665_07775</name>
</gene>
<evidence type="ECO:0000313" key="2">
    <source>
        <dbReference type="EMBL" id="ENO86369.1"/>
    </source>
</evidence>
<reference evidence="2 3" key="1">
    <citation type="submission" date="2012-09" db="EMBL/GenBank/DDBJ databases">
        <title>Draft Genome Sequences of 6 Strains from Genus Thauera.</title>
        <authorList>
            <person name="Liu B."/>
            <person name="Shapleigh J.P."/>
            <person name="Frostegard A.H."/>
        </authorList>
    </citation>
    <scope>NUCLEOTIDE SEQUENCE [LARGE SCALE GENOMIC DNA]</scope>
    <source>
        <strain evidence="2 3">S2</strain>
    </source>
</reference>
<keyword evidence="1" id="KW-0560">Oxidoreductase</keyword>
<name>N6Z2L3_THASP</name>
<sequence length="218" mass="24476">MGYAVIPRFDPASSTESVALKLGAVMNVSELLPNVPRVQTLCPRKPSRQLMNQYSGTYGTGAFPLHSDLAHWYRPPRYLLLRCRVGVKDVKTTLVSYSTIASVVGERALKQALVLPRRKRETQVVCPLPVVFGYEGTWGLRWDFLFLSPLNEAAKHTSERIASWPWDRGEVISVNLLNPGDTIVIDNWRMLHGRSAIPEGSMGRVIERIYLNRLGGEC</sequence>
<dbReference type="SUPFAM" id="SSF51197">
    <property type="entry name" value="Clavaminate synthase-like"/>
    <property type="match status" value="1"/>
</dbReference>
<evidence type="ECO:0000256" key="1">
    <source>
        <dbReference type="ARBA" id="ARBA00023002"/>
    </source>
</evidence>
<dbReference type="EMBL" id="AMXD01000035">
    <property type="protein sequence ID" value="ENO86369.1"/>
    <property type="molecule type" value="Genomic_DNA"/>
</dbReference>
<comment type="caution">
    <text evidence="2">The sequence shown here is derived from an EMBL/GenBank/DDBJ whole genome shotgun (WGS) entry which is preliminary data.</text>
</comment>
<evidence type="ECO:0000313" key="3">
    <source>
        <dbReference type="Proteomes" id="UP000013042"/>
    </source>
</evidence>
<dbReference type="InterPro" id="IPR042098">
    <property type="entry name" value="TauD-like_sf"/>
</dbReference>
<protein>
    <submittedName>
        <fullName evidence="2">Uncharacterized protein</fullName>
    </submittedName>
</protein>
<organism evidence="2 3">
    <name type="scientific">Thauera aminoaromatica S2</name>
    <dbReference type="NCBI Taxonomy" id="1234381"/>
    <lineage>
        <taxon>Bacteria</taxon>
        <taxon>Pseudomonadati</taxon>
        <taxon>Pseudomonadota</taxon>
        <taxon>Betaproteobacteria</taxon>
        <taxon>Rhodocyclales</taxon>
        <taxon>Zoogloeaceae</taxon>
        <taxon>Thauera</taxon>
    </lineage>
</organism>